<sequence length="127" mass="13442">MLSWPDGSPGSAPRRRFITCAVCQVRSTTSPTRPIACESLPIIEIAPKSCSRSSAAMVDGRIRLSANAKSSGTAGLRWWQTINMSRCSARVLTVCGRVGLVELGSTFGCAATVMMSGAWPPPAPSVW</sequence>
<dbReference type="AlphaFoldDB" id="A0A2S8BCL7"/>
<gene>
    <name evidence="1" type="ORF">C1Y40_05436</name>
</gene>
<accession>A0A2S8BCL7</accession>
<comment type="caution">
    <text evidence="1">The sequence shown here is derived from an EMBL/GenBank/DDBJ whole genome shotgun (WGS) entry which is preliminary data.</text>
</comment>
<organism evidence="1 2">
    <name type="scientific">Mycobacterium talmoniae</name>
    <dbReference type="NCBI Taxonomy" id="1858794"/>
    <lineage>
        <taxon>Bacteria</taxon>
        <taxon>Bacillati</taxon>
        <taxon>Actinomycetota</taxon>
        <taxon>Actinomycetes</taxon>
        <taxon>Mycobacteriales</taxon>
        <taxon>Mycobacteriaceae</taxon>
        <taxon>Mycobacterium</taxon>
    </lineage>
</organism>
<protein>
    <submittedName>
        <fullName evidence="1">Uncharacterized protein</fullName>
    </submittedName>
</protein>
<name>A0A2S8BCL7_9MYCO</name>
<dbReference type="EMBL" id="PPEA01000816">
    <property type="protein sequence ID" value="PQM44402.1"/>
    <property type="molecule type" value="Genomic_DNA"/>
</dbReference>
<evidence type="ECO:0000313" key="2">
    <source>
        <dbReference type="Proteomes" id="UP000238296"/>
    </source>
</evidence>
<proteinExistence type="predicted"/>
<dbReference type="Proteomes" id="UP000238296">
    <property type="component" value="Unassembled WGS sequence"/>
</dbReference>
<reference evidence="1 2" key="1">
    <citation type="journal article" date="2017" name="Int. J. Syst. Evol. Microbiol.">
        <title>Mycobacterium talmoniae sp. nov., a slowly growing mycobacterium isolated from human respiratory samples.</title>
        <authorList>
            <person name="Davidson R.M."/>
            <person name="DeGroote M.A."/>
            <person name="Marola J.L."/>
            <person name="Buss S."/>
            <person name="Jones V."/>
            <person name="McNeil M.R."/>
            <person name="Freifeld A.G."/>
            <person name="Elaine Epperson L."/>
            <person name="Hasan N.A."/>
            <person name="Jackson M."/>
            <person name="Iwen P.C."/>
            <person name="Salfinger M."/>
            <person name="Strong M."/>
        </authorList>
    </citation>
    <scope>NUCLEOTIDE SEQUENCE [LARGE SCALE GENOMIC DNA]</scope>
    <source>
        <strain evidence="1 2">ATCC BAA-2683</strain>
    </source>
</reference>
<evidence type="ECO:0000313" key="1">
    <source>
        <dbReference type="EMBL" id="PQM44402.1"/>
    </source>
</evidence>